<dbReference type="PANTHER" id="PTHR31151:SF0">
    <property type="entry name" value="PROLINE-TRNA LIGASE (DUF1680)"/>
    <property type="match status" value="1"/>
</dbReference>
<evidence type="ECO:0000313" key="6">
    <source>
        <dbReference type="EMBL" id="RRJ23505.1"/>
    </source>
</evidence>
<dbReference type="Pfam" id="PF16375">
    <property type="entry name" value="DUF4986"/>
    <property type="match status" value="1"/>
</dbReference>
<reference evidence="6 7" key="1">
    <citation type="submission" date="2018-11" db="EMBL/GenBank/DDBJ databases">
        <title>Draft genome analysis of Rheinheimera mesophila isolated from an industrial waste site.</title>
        <authorList>
            <person name="Yu Q."/>
            <person name="Qi Y."/>
            <person name="Zhang H."/>
            <person name="Lu Y."/>
            <person name="Pu J."/>
        </authorList>
    </citation>
    <scope>NUCLEOTIDE SEQUENCE [LARGE SCALE GENOMIC DNA]</scope>
    <source>
        <strain evidence="6 7">IITR13</strain>
    </source>
</reference>
<feature type="domain" description="Glycoside hydrolase GH146 substrate-binding" evidence="4">
    <location>
        <begin position="644"/>
        <end position="776"/>
    </location>
</feature>
<dbReference type="EMBL" id="RRCF01000001">
    <property type="protein sequence ID" value="RRJ23505.1"/>
    <property type="molecule type" value="Genomic_DNA"/>
</dbReference>
<proteinExistence type="predicted"/>
<evidence type="ECO:0000313" key="7">
    <source>
        <dbReference type="Proteomes" id="UP000276260"/>
    </source>
</evidence>
<evidence type="ECO:0000259" key="5">
    <source>
        <dbReference type="Pfam" id="PF20736"/>
    </source>
</evidence>
<accession>A0A3P3QR24</accession>
<evidence type="ECO:0000256" key="1">
    <source>
        <dbReference type="SAM" id="SignalP"/>
    </source>
</evidence>
<sequence>MRLLVSVFFIFSVSLQAAETAKIHTVPLSSIRLTDGPFLHSEQTNLQYLLALDADKLLAPLRREAGMKSKVESYGNWENSGLDGHMLGHYLSALAFLGSATANQQIKARLDYLLTELQKIQQVQQGYLGGVPGSKALWQQIQQGQIEADLFSLNQHWVPFYNIHKTFAGLRDIYLHSGDQRAKNLLFNYGNWLKKLVKNLSAQHIQQMLLTEHGGMNEVLADMAVIFDDPDYMALAKSFTEVRILQPLLKGEDKLTGLHANTQIPKVVGIARIAELSGDKAWLKAAEFFWSLVVEQRTVAIGGNSVREHFHPKDDFNPMLNEVEGPETCNTYNMLKLSMLLYRQTGQSKYLEYYERGLWNHILASQHPEHGGFVYFTPMRPQHYRVYSKVDQAMWCCVGSGIESHSKHGEFIYSLDNNALHVNLWIASRINTPQIKLQQRTLFPDEATTELIFEAPSRLKLQLRYPSWAGVVRLWRNGKAVEVTAKAGEAILLSGPWQQGDRIKLELPMQLSLEAMPAKPDYFAVLFGPIVLASRSTPFPNESLSFVADDSRMGHIASGPTCPVSAAPLYIGDSKNFLASLQRLPNQPLAFGTGQGFLQGQPELIPFFRLHDSRYQIYFQHRSLELWQQQKALQQQQDKAAALLEDQTLDKVYPGEQQPESDHFYQGEHSEAGVNAGRHWRHSKSWFSYQLNHKGQQNLTLRLEYFGLDGGRAFEIWLDDKKLTDVELKSGLGPDWYSVDYPIPNDMLPKNADHFRVKFVAKPGSIAGGLYQVLLLKL</sequence>
<feature type="chain" id="PRO_5018552718" evidence="1">
    <location>
        <begin position="18"/>
        <end position="778"/>
    </location>
</feature>
<dbReference type="Pfam" id="PF07944">
    <property type="entry name" value="Beta-AFase-like_GH127_cat"/>
    <property type="match status" value="1"/>
</dbReference>
<dbReference type="RefSeq" id="WP_046518187.1">
    <property type="nucleotide sequence ID" value="NZ_LAVS01000001.1"/>
</dbReference>
<evidence type="ECO:0000259" key="4">
    <source>
        <dbReference type="Pfam" id="PF20620"/>
    </source>
</evidence>
<dbReference type="InterPro" id="IPR032275">
    <property type="entry name" value="DUF4986"/>
</dbReference>
<dbReference type="InterPro" id="IPR012878">
    <property type="entry name" value="Beta-AFase-like_GH127_cat"/>
</dbReference>
<dbReference type="Proteomes" id="UP000276260">
    <property type="component" value="Unassembled WGS sequence"/>
</dbReference>
<dbReference type="Pfam" id="PF20736">
    <property type="entry name" value="Glyco_hydro127M"/>
    <property type="match status" value="1"/>
</dbReference>
<gene>
    <name evidence="6" type="ORF">EIK76_05410</name>
</gene>
<feature type="signal peptide" evidence="1">
    <location>
        <begin position="1"/>
        <end position="17"/>
    </location>
</feature>
<feature type="domain" description="Non-reducing end beta-L-arabinofuranosidase-like GH127 middle" evidence="5">
    <location>
        <begin position="420"/>
        <end position="509"/>
    </location>
</feature>
<dbReference type="GO" id="GO:0016787">
    <property type="term" value="F:hydrolase activity"/>
    <property type="evidence" value="ECO:0007669"/>
    <property type="project" value="UniProtKB-KW"/>
</dbReference>
<dbReference type="GO" id="GO:0005975">
    <property type="term" value="P:carbohydrate metabolic process"/>
    <property type="evidence" value="ECO:0007669"/>
    <property type="project" value="InterPro"/>
</dbReference>
<dbReference type="Pfam" id="PF20620">
    <property type="entry name" value="DUF6805"/>
    <property type="match status" value="1"/>
</dbReference>
<dbReference type="PANTHER" id="PTHR31151">
    <property type="entry name" value="PROLINE-TRNA LIGASE (DUF1680)"/>
    <property type="match status" value="1"/>
</dbReference>
<feature type="domain" description="DUF4986" evidence="3">
    <location>
        <begin position="546"/>
        <end position="619"/>
    </location>
</feature>
<dbReference type="SUPFAM" id="SSF48208">
    <property type="entry name" value="Six-hairpin glycosidases"/>
    <property type="match status" value="1"/>
</dbReference>
<dbReference type="InterPro" id="IPR046544">
    <property type="entry name" value="GH146_SB_dom"/>
</dbReference>
<dbReference type="AlphaFoldDB" id="A0A3P3QR24"/>
<comment type="caution">
    <text evidence="6">The sequence shown here is derived from an EMBL/GenBank/DDBJ whole genome shotgun (WGS) entry which is preliminary data.</text>
</comment>
<protein>
    <submittedName>
        <fullName evidence="6">Glycosyl hydrolase</fullName>
    </submittedName>
</protein>
<keyword evidence="1" id="KW-0732">Signal</keyword>
<keyword evidence="6" id="KW-0378">Hydrolase</keyword>
<dbReference type="OrthoDB" id="9757939at2"/>
<organism evidence="6 7">
    <name type="scientific">Rheinheimera mesophila</name>
    <dbReference type="NCBI Taxonomy" id="1547515"/>
    <lineage>
        <taxon>Bacteria</taxon>
        <taxon>Pseudomonadati</taxon>
        <taxon>Pseudomonadota</taxon>
        <taxon>Gammaproteobacteria</taxon>
        <taxon>Chromatiales</taxon>
        <taxon>Chromatiaceae</taxon>
        <taxon>Rheinheimera</taxon>
    </lineage>
</organism>
<evidence type="ECO:0000259" key="3">
    <source>
        <dbReference type="Pfam" id="PF16375"/>
    </source>
</evidence>
<name>A0A3P3QR24_9GAMM</name>
<dbReference type="InterPro" id="IPR049046">
    <property type="entry name" value="Beta-AFase-like_GH127_middle"/>
</dbReference>
<dbReference type="InterPro" id="IPR008928">
    <property type="entry name" value="6-hairpin_glycosidase_sf"/>
</dbReference>
<keyword evidence="7" id="KW-1185">Reference proteome</keyword>
<feature type="domain" description="Non-reducing end beta-L-arabinofuranosidase-like GH127 catalytic" evidence="2">
    <location>
        <begin position="31"/>
        <end position="409"/>
    </location>
</feature>
<evidence type="ECO:0000259" key="2">
    <source>
        <dbReference type="Pfam" id="PF07944"/>
    </source>
</evidence>